<dbReference type="OrthoDB" id="981199at2"/>
<gene>
    <name evidence="1" type="ORF">BTO18_13920</name>
</gene>
<evidence type="ECO:0000313" key="2">
    <source>
        <dbReference type="Proteomes" id="UP000238882"/>
    </source>
</evidence>
<reference evidence="1 2" key="1">
    <citation type="submission" date="2016-12" db="EMBL/GenBank/DDBJ databases">
        <title>Trade-off between light-utilization and light-protection in marine flavobacteria.</title>
        <authorList>
            <person name="Kumagai Y."/>
            <person name="Yoshizawa S."/>
            <person name="Kogure K."/>
            <person name="Iwasaki W."/>
        </authorList>
    </citation>
    <scope>NUCLEOTIDE SEQUENCE [LARGE SCALE GENOMIC DNA]</scope>
    <source>
        <strain evidence="1 2">NBRC 108759</strain>
    </source>
</reference>
<dbReference type="InterPro" id="IPR034660">
    <property type="entry name" value="DinB/YfiT-like"/>
</dbReference>
<accession>A0A2S7WRH2</accession>
<organism evidence="1 2">
    <name type="scientific">Polaribacter porphyrae</name>
    <dbReference type="NCBI Taxonomy" id="1137780"/>
    <lineage>
        <taxon>Bacteria</taxon>
        <taxon>Pseudomonadati</taxon>
        <taxon>Bacteroidota</taxon>
        <taxon>Flavobacteriia</taxon>
        <taxon>Flavobacteriales</taxon>
        <taxon>Flavobacteriaceae</taxon>
    </lineage>
</organism>
<name>A0A2S7WRH2_9FLAO</name>
<dbReference type="Proteomes" id="UP000238882">
    <property type="component" value="Unassembled WGS sequence"/>
</dbReference>
<comment type="caution">
    <text evidence="1">The sequence shown here is derived from an EMBL/GenBank/DDBJ whole genome shotgun (WGS) entry which is preliminary data.</text>
</comment>
<dbReference type="RefSeq" id="WP_105016799.1">
    <property type="nucleotide sequence ID" value="NZ_MSCN01000001.1"/>
</dbReference>
<dbReference type="Gene3D" id="1.20.120.450">
    <property type="entry name" value="dinb family like domain"/>
    <property type="match status" value="1"/>
</dbReference>
<evidence type="ECO:0000313" key="1">
    <source>
        <dbReference type="EMBL" id="PQJ80203.1"/>
    </source>
</evidence>
<protein>
    <submittedName>
        <fullName evidence="1">DUF1569 domain-containing protein</fullName>
    </submittedName>
</protein>
<dbReference type="EMBL" id="MSCN01000001">
    <property type="protein sequence ID" value="PQJ80203.1"/>
    <property type="molecule type" value="Genomic_DNA"/>
</dbReference>
<dbReference type="AlphaFoldDB" id="A0A2S7WRH2"/>
<sequence>MNIVSLEHKLNEIESYITQFEKSKLKISKATVGWHLDHSLKVINGVITTMKTSDVGSYKDNFSFLGKVFFTIGHFPKGKAKAPKRVLPPKIILKEDIINQLVIAKKNIQDISSLNENAYFKHPIFGNINKVRVVRFLETHTNHHLKIIKSILK</sequence>
<keyword evidence="2" id="KW-1185">Reference proteome</keyword>
<proteinExistence type="predicted"/>